<gene>
    <name evidence="3" type="ORF">MEDL_32916</name>
</gene>
<accession>A0A8S3SEG9</accession>
<dbReference type="PROSITE" id="PS50878">
    <property type="entry name" value="RT_POL"/>
    <property type="match status" value="1"/>
</dbReference>
<dbReference type="InterPro" id="IPR001969">
    <property type="entry name" value="Aspartic_peptidase_AS"/>
</dbReference>
<name>A0A8S3SEG9_MYTED</name>
<dbReference type="InterPro" id="IPR000477">
    <property type="entry name" value="RT_dom"/>
</dbReference>
<protein>
    <recommendedName>
        <fullName evidence="2">Reverse transcriptase domain-containing protein</fullName>
    </recommendedName>
</protein>
<feature type="domain" description="Reverse transcriptase" evidence="2">
    <location>
        <begin position="658"/>
        <end position="839"/>
    </location>
</feature>
<dbReference type="Pfam" id="PF00078">
    <property type="entry name" value="RVT_1"/>
    <property type="match status" value="1"/>
</dbReference>
<dbReference type="PANTHER" id="PTHR33064">
    <property type="entry name" value="POL PROTEIN"/>
    <property type="match status" value="1"/>
</dbReference>
<comment type="caution">
    <text evidence="3">The sequence shown here is derived from an EMBL/GenBank/DDBJ whole genome shotgun (WGS) entry which is preliminary data.</text>
</comment>
<sequence>MAGTRAPKQWSLSKVETITSFEAWRQNLQYTLSLDQNFAAFLVDGFTWLKKTNANPLRGIVDDGEAVAEANRRTAAQKCTHLDLMLGQIANYCPIISRNTIIKNSTSINSIWQSIRLHYGFQSTGGHFLDFNSIFLEPDERPEDLFQRLASFIEDNMLRAGGNIHHHGEVPEADEELSPSLENLIVLTWLRLINRDLPNLVKQRYGTELRSKTLASLKPEISQALDSLLDEIHSATDAKVLRASIKDKHFDRSAKKTGSIRTGRQIKCCILCKQAGRPSQHFLSTCKYLPDEDKQYMSRVRQSYCTEVGDSESEDNVDNEQVSFLNDNVGPSKLRVVSALRRVSTKQSPYFKAFYKHFPLELTLDTGAEVSMIKASSADYIGVTIKKSNPSALQADGVTPLNIVGECHFTLSRDGIELQLEALVVNDLDVDILAGIPFMSSNDIAIFPSKHKIVIRDKVTVMYGSPNEELNSRCYGEYDIPSEIESDCILAIEPHTDASRTKDWPSPQIAQSVAGKIRIVNNTSVPQFIQRNEHFCRVRLTTTIDNTPEAPDNIRDIKTTNYIDTTHTSQFFKQVSVDPDNLLSPDLQTQFNELLRKFSEVFSPNFEGYNGEIGPFEASVNMGPVQPPQRKGRMPQYSKNNLVELQNKFDELECKGVFRKPEDVGISVEYINPSFLVKKASGGFRLVTAFADVGRYSKPQPSLMPDVDSTLRTIAQWKYIIKSDLTSAFYQIPLAKDSMKYCGVATPYRGVRVYTRCAMGMPGSETALEELMCRIVGDFLQKGCVAKLADDLFCGGNTPEELLYNWECVLQSLQKSGICLSPSKTVICPKSITILGWIWSQGSISASTHRVATLASCPVPDTVRGLRSFIGAYKMLSVIPNCSNLIAPLEEKISGMKSADKIIWSDMLREHFEFAQKSLSSRKAITLPQCSDQLWIVTDGSVTKRGIGATLYINRDGKVSLAGFFSAKLRKHQVLWLPCEIEALSIAASNKNPVADKAIAELEDELLREERDHSPLSENTLVIATTRLNSRLRQRGLSSRELWTQRSQFTHEQLPISDMNLIRAQHEARNKNHGFSENSKYSRPGRPTPEINIGDLVYLYTDRSKTQSRDRYLVVARDGEWCFIKKFSGNQLRASSYKVKLSECYKVLNTISVQRNPRYSQNVYNQESDSDDHDKDSLPGPIRDLPPDRAEPRLFLFAKISTMLKIWTSRLRNLIIVSNMT</sequence>
<dbReference type="PANTHER" id="PTHR33064:SF37">
    <property type="entry name" value="RIBONUCLEASE H"/>
    <property type="match status" value="1"/>
</dbReference>
<organism evidence="3 4">
    <name type="scientific">Mytilus edulis</name>
    <name type="common">Blue mussel</name>
    <dbReference type="NCBI Taxonomy" id="6550"/>
    <lineage>
        <taxon>Eukaryota</taxon>
        <taxon>Metazoa</taxon>
        <taxon>Spiralia</taxon>
        <taxon>Lophotrochozoa</taxon>
        <taxon>Mollusca</taxon>
        <taxon>Bivalvia</taxon>
        <taxon>Autobranchia</taxon>
        <taxon>Pteriomorphia</taxon>
        <taxon>Mytilida</taxon>
        <taxon>Mytiloidea</taxon>
        <taxon>Mytilidae</taxon>
        <taxon>Mytilinae</taxon>
        <taxon>Mytilus</taxon>
    </lineage>
</organism>
<dbReference type="OrthoDB" id="6141573at2759"/>
<dbReference type="GO" id="GO:0006508">
    <property type="term" value="P:proteolysis"/>
    <property type="evidence" value="ECO:0007669"/>
    <property type="project" value="InterPro"/>
</dbReference>
<proteinExistence type="predicted"/>
<feature type="region of interest" description="Disordered" evidence="1">
    <location>
        <begin position="1163"/>
        <end position="1186"/>
    </location>
</feature>
<evidence type="ECO:0000259" key="2">
    <source>
        <dbReference type="PROSITE" id="PS50878"/>
    </source>
</evidence>
<dbReference type="AlphaFoldDB" id="A0A8S3SEG9"/>
<keyword evidence="4" id="KW-1185">Reference proteome</keyword>
<dbReference type="InterPro" id="IPR051320">
    <property type="entry name" value="Viral_Replic_Matur_Polypro"/>
</dbReference>
<evidence type="ECO:0000256" key="1">
    <source>
        <dbReference type="SAM" id="MobiDB-lite"/>
    </source>
</evidence>
<dbReference type="CDD" id="cd01647">
    <property type="entry name" value="RT_LTR"/>
    <property type="match status" value="1"/>
</dbReference>
<dbReference type="SUPFAM" id="SSF56672">
    <property type="entry name" value="DNA/RNA polymerases"/>
    <property type="match status" value="1"/>
</dbReference>
<dbReference type="GO" id="GO:0004190">
    <property type="term" value="F:aspartic-type endopeptidase activity"/>
    <property type="evidence" value="ECO:0007669"/>
    <property type="project" value="InterPro"/>
</dbReference>
<reference evidence="3" key="1">
    <citation type="submission" date="2021-03" db="EMBL/GenBank/DDBJ databases">
        <authorList>
            <person name="Bekaert M."/>
        </authorList>
    </citation>
    <scope>NUCLEOTIDE SEQUENCE</scope>
</reference>
<dbReference type="EMBL" id="CAJPWZ010001629">
    <property type="protein sequence ID" value="CAG2219382.1"/>
    <property type="molecule type" value="Genomic_DNA"/>
</dbReference>
<evidence type="ECO:0000313" key="4">
    <source>
        <dbReference type="Proteomes" id="UP000683360"/>
    </source>
</evidence>
<dbReference type="InterPro" id="IPR043502">
    <property type="entry name" value="DNA/RNA_pol_sf"/>
</dbReference>
<dbReference type="Gene3D" id="2.40.70.10">
    <property type="entry name" value="Acid Proteases"/>
    <property type="match status" value="1"/>
</dbReference>
<dbReference type="SUPFAM" id="SSF50630">
    <property type="entry name" value="Acid proteases"/>
    <property type="match status" value="1"/>
</dbReference>
<dbReference type="Gene3D" id="3.30.70.270">
    <property type="match status" value="2"/>
</dbReference>
<dbReference type="CDD" id="cd00303">
    <property type="entry name" value="retropepsin_like"/>
    <property type="match status" value="1"/>
</dbReference>
<dbReference type="Gene3D" id="3.10.10.10">
    <property type="entry name" value="HIV Type 1 Reverse Transcriptase, subunit A, domain 1"/>
    <property type="match status" value="1"/>
</dbReference>
<dbReference type="InterPro" id="IPR021109">
    <property type="entry name" value="Peptidase_aspartic_dom_sf"/>
</dbReference>
<dbReference type="PROSITE" id="PS00141">
    <property type="entry name" value="ASP_PROTEASE"/>
    <property type="match status" value="1"/>
</dbReference>
<evidence type="ECO:0000313" key="3">
    <source>
        <dbReference type="EMBL" id="CAG2219382.1"/>
    </source>
</evidence>
<dbReference type="Proteomes" id="UP000683360">
    <property type="component" value="Unassembled WGS sequence"/>
</dbReference>
<dbReference type="InterPro" id="IPR043128">
    <property type="entry name" value="Rev_trsase/Diguanyl_cyclase"/>
</dbReference>